<name>A0A2S7IJF8_9BACT</name>
<keyword evidence="1" id="KW-0812">Transmembrane</keyword>
<feature type="transmembrane region" description="Helical" evidence="1">
    <location>
        <begin position="115"/>
        <end position="138"/>
    </location>
</feature>
<dbReference type="PANTHER" id="PTHR34220">
    <property type="entry name" value="SENSOR HISTIDINE KINASE YPDA"/>
    <property type="match status" value="1"/>
</dbReference>
<feature type="transmembrane region" description="Helical" evidence="1">
    <location>
        <begin position="44"/>
        <end position="66"/>
    </location>
</feature>
<evidence type="ECO:0000256" key="1">
    <source>
        <dbReference type="SAM" id="Phobius"/>
    </source>
</evidence>
<reference evidence="4" key="1">
    <citation type="submission" date="2018-02" db="EMBL/GenBank/DDBJ databases">
        <title>Genome sequencing of Solimonas sp. HR-BB.</title>
        <authorList>
            <person name="Lee Y."/>
            <person name="Jeon C.O."/>
        </authorList>
    </citation>
    <scope>NUCLEOTIDE SEQUENCE [LARGE SCALE GENOMIC DNA]</scope>
    <source>
        <strain evidence="4">HR-U</strain>
    </source>
</reference>
<feature type="transmembrane region" description="Helical" evidence="1">
    <location>
        <begin position="150"/>
        <end position="172"/>
    </location>
</feature>
<proteinExistence type="predicted"/>
<sequence length="381" mass="43602">MPLSLLLRQVARALNIRPKFEHQDPFMPRLFPFLEQRKLFRGGLLWLLIVVYTPVFCYLFWGSLYWASWTNLLGISLIMFVFNALDAFFLQWLAQQIGVYFPHPHQSALRLSSMISLFVGINFFLGQQLMYALGATQWFGYSYKPAQAPWVLAAMTCMNILLAGVSEGVYAFTQWRIHQEELEALEHQQLQMQLEEVKQQVNPHFLFNSLNSLSVLIADNPRQAERFVDEMATVYRYLLQAGQMPTPGGGLITLEAELRFLQAYSYLLHTRYGSAISLEVDVCEAARTQYVPVLTLQTLVDNAIKHNVVLAQQPLSIQIRATSPTLLRVSNSLQKRSVTIPLNRAGLSMLMARYRLLQGESVQVLVEDQRYTVELPLLPLV</sequence>
<dbReference type="AlphaFoldDB" id="A0A2S7IJF8"/>
<protein>
    <recommendedName>
        <fullName evidence="2">Signal transduction histidine kinase internal region domain-containing protein</fullName>
    </recommendedName>
</protein>
<feature type="domain" description="Signal transduction histidine kinase internal region" evidence="2">
    <location>
        <begin position="192"/>
        <end position="274"/>
    </location>
</feature>
<dbReference type="EMBL" id="PTRA01000003">
    <property type="protein sequence ID" value="PQA56317.1"/>
    <property type="molecule type" value="Genomic_DNA"/>
</dbReference>
<keyword evidence="1" id="KW-1133">Transmembrane helix</keyword>
<dbReference type="InterPro" id="IPR010559">
    <property type="entry name" value="Sig_transdc_His_kin_internal"/>
</dbReference>
<dbReference type="PANTHER" id="PTHR34220:SF7">
    <property type="entry name" value="SENSOR HISTIDINE KINASE YPDA"/>
    <property type="match status" value="1"/>
</dbReference>
<feature type="transmembrane region" description="Helical" evidence="1">
    <location>
        <begin position="72"/>
        <end position="94"/>
    </location>
</feature>
<dbReference type="InterPro" id="IPR050640">
    <property type="entry name" value="Bact_2-comp_sensor_kinase"/>
</dbReference>
<comment type="caution">
    <text evidence="3">The sequence shown here is derived from an EMBL/GenBank/DDBJ whole genome shotgun (WGS) entry which is preliminary data.</text>
</comment>
<dbReference type="OrthoDB" id="927174at2"/>
<keyword evidence="4" id="KW-1185">Reference proteome</keyword>
<organism evidence="3 4">
    <name type="scientific">Siphonobacter curvatus</name>
    <dbReference type="NCBI Taxonomy" id="2094562"/>
    <lineage>
        <taxon>Bacteria</taxon>
        <taxon>Pseudomonadati</taxon>
        <taxon>Bacteroidota</taxon>
        <taxon>Cytophagia</taxon>
        <taxon>Cytophagales</taxon>
        <taxon>Cytophagaceae</taxon>
        <taxon>Siphonobacter</taxon>
    </lineage>
</organism>
<accession>A0A2S7IJF8</accession>
<evidence type="ECO:0000313" key="4">
    <source>
        <dbReference type="Proteomes" id="UP000239590"/>
    </source>
</evidence>
<dbReference type="Proteomes" id="UP000239590">
    <property type="component" value="Unassembled WGS sequence"/>
</dbReference>
<dbReference type="GO" id="GO:0016020">
    <property type="term" value="C:membrane"/>
    <property type="evidence" value="ECO:0007669"/>
    <property type="project" value="InterPro"/>
</dbReference>
<keyword evidence="1" id="KW-0472">Membrane</keyword>
<dbReference type="Pfam" id="PF06580">
    <property type="entry name" value="His_kinase"/>
    <property type="match status" value="1"/>
</dbReference>
<evidence type="ECO:0000259" key="2">
    <source>
        <dbReference type="Pfam" id="PF06580"/>
    </source>
</evidence>
<dbReference type="RefSeq" id="WP_104714851.1">
    <property type="nucleotide sequence ID" value="NZ_PTRA01000003.1"/>
</dbReference>
<dbReference type="GO" id="GO:0000155">
    <property type="term" value="F:phosphorelay sensor kinase activity"/>
    <property type="evidence" value="ECO:0007669"/>
    <property type="project" value="InterPro"/>
</dbReference>
<gene>
    <name evidence="3" type="ORF">C5O19_18420</name>
</gene>
<evidence type="ECO:0000313" key="3">
    <source>
        <dbReference type="EMBL" id="PQA56317.1"/>
    </source>
</evidence>